<evidence type="ECO:0000313" key="2">
    <source>
        <dbReference type="Proteomes" id="UP001055072"/>
    </source>
</evidence>
<protein>
    <submittedName>
        <fullName evidence="1">Uncharacterized protein</fullName>
    </submittedName>
</protein>
<proteinExistence type="predicted"/>
<dbReference type="Proteomes" id="UP001055072">
    <property type="component" value="Unassembled WGS sequence"/>
</dbReference>
<accession>A0ACB8UIS2</accession>
<keyword evidence="2" id="KW-1185">Reference proteome</keyword>
<name>A0ACB8UIS2_9APHY</name>
<sequence length="169" mass="18611">MPLPIPVSLSNWAQDHITALFTAKTTKEFDDAFDAFLAHFVDSIVVNGQKLTRDQYKASLVNIRAPEFSAEVKYLGVVEAKDEKQGEKAGEVGLFARVGITEKLIVLGQRATETVTISFNLKIIQDTHQPVKSFDPRRVSSLTSVLVKAQNPIVAPHHSHPLIPPTEGK</sequence>
<evidence type="ECO:0000313" key="1">
    <source>
        <dbReference type="EMBL" id="KAI0094221.1"/>
    </source>
</evidence>
<reference evidence="1" key="1">
    <citation type="journal article" date="2021" name="Environ. Microbiol.">
        <title>Gene family expansions and transcriptome signatures uncover fungal adaptations to wood decay.</title>
        <authorList>
            <person name="Hage H."/>
            <person name="Miyauchi S."/>
            <person name="Viragh M."/>
            <person name="Drula E."/>
            <person name="Min B."/>
            <person name="Chaduli D."/>
            <person name="Navarro D."/>
            <person name="Favel A."/>
            <person name="Norest M."/>
            <person name="Lesage-Meessen L."/>
            <person name="Balint B."/>
            <person name="Merenyi Z."/>
            <person name="de Eugenio L."/>
            <person name="Morin E."/>
            <person name="Martinez A.T."/>
            <person name="Baldrian P."/>
            <person name="Stursova M."/>
            <person name="Martinez M.J."/>
            <person name="Novotny C."/>
            <person name="Magnuson J.K."/>
            <person name="Spatafora J.W."/>
            <person name="Maurice S."/>
            <person name="Pangilinan J."/>
            <person name="Andreopoulos W."/>
            <person name="LaButti K."/>
            <person name="Hundley H."/>
            <person name="Na H."/>
            <person name="Kuo A."/>
            <person name="Barry K."/>
            <person name="Lipzen A."/>
            <person name="Henrissat B."/>
            <person name="Riley R."/>
            <person name="Ahrendt S."/>
            <person name="Nagy L.G."/>
            <person name="Grigoriev I.V."/>
            <person name="Martin F."/>
            <person name="Rosso M.N."/>
        </authorList>
    </citation>
    <scope>NUCLEOTIDE SEQUENCE</scope>
    <source>
        <strain evidence="1">CBS 384.51</strain>
    </source>
</reference>
<organism evidence="1 2">
    <name type="scientific">Irpex rosettiformis</name>
    <dbReference type="NCBI Taxonomy" id="378272"/>
    <lineage>
        <taxon>Eukaryota</taxon>
        <taxon>Fungi</taxon>
        <taxon>Dikarya</taxon>
        <taxon>Basidiomycota</taxon>
        <taxon>Agaricomycotina</taxon>
        <taxon>Agaricomycetes</taxon>
        <taxon>Polyporales</taxon>
        <taxon>Irpicaceae</taxon>
        <taxon>Irpex</taxon>
    </lineage>
</organism>
<comment type="caution">
    <text evidence="1">The sequence shown here is derived from an EMBL/GenBank/DDBJ whole genome shotgun (WGS) entry which is preliminary data.</text>
</comment>
<gene>
    <name evidence="1" type="ORF">BDY19DRAFT_1052113</name>
</gene>
<dbReference type="EMBL" id="MU274900">
    <property type="protein sequence ID" value="KAI0094221.1"/>
    <property type="molecule type" value="Genomic_DNA"/>
</dbReference>